<sequence length="163" mass="18004">MLQITLTQKGHNKPVTAMTADELYEAGRYAWVLGAKADKEQHALIVFNNTVLQAIEIDSLEDVTVTNAKGEQQARRAIHGAILKPGHPVHDALVGKQAPMPSTQNPIKYVDHPLDLTNCKCGCGQPVRADFLPGHDQRAIHDRIAKIGTVAQFIEWFDTTFDE</sequence>
<proteinExistence type="predicted"/>
<dbReference type="Proteomes" id="UP000294853">
    <property type="component" value="Chromosome"/>
</dbReference>
<dbReference type="AlphaFoldDB" id="A0A4P7ID42"/>
<keyword evidence="2" id="KW-1185">Reference proteome</keyword>
<accession>A0A4P7ID42</accession>
<organism evidence="1 2">
    <name type="scientific">Nocardioides seonyuensis</name>
    <dbReference type="NCBI Taxonomy" id="2518371"/>
    <lineage>
        <taxon>Bacteria</taxon>
        <taxon>Bacillati</taxon>
        <taxon>Actinomycetota</taxon>
        <taxon>Actinomycetes</taxon>
        <taxon>Propionibacteriales</taxon>
        <taxon>Nocardioidaceae</taxon>
        <taxon>Nocardioides</taxon>
    </lineage>
</organism>
<dbReference type="EMBL" id="CP038436">
    <property type="protein sequence ID" value="QBX55064.1"/>
    <property type="molecule type" value="Genomic_DNA"/>
</dbReference>
<gene>
    <name evidence="1" type="ORF">EXE58_06080</name>
</gene>
<reference evidence="1 2" key="1">
    <citation type="submission" date="2019-03" db="EMBL/GenBank/DDBJ databases">
        <title>Three New Species of Nocardioides, Nocardioides euryhalodurans sp. nov., Nocardioides seonyuensis sp. nov. and Nocardioides eburneoflavus sp. nov. Iolated from Soil.</title>
        <authorList>
            <person name="Roh S.G."/>
            <person name="Lee C."/>
            <person name="Kim M.-K."/>
            <person name="Kim S.B."/>
        </authorList>
    </citation>
    <scope>NUCLEOTIDE SEQUENCE [LARGE SCALE GENOMIC DNA]</scope>
    <source>
        <strain evidence="1 2">MMS17-SY207-3</strain>
    </source>
</reference>
<name>A0A4P7ID42_9ACTN</name>
<dbReference type="KEGG" id="nsn:EXE58_06080"/>
<evidence type="ECO:0000313" key="1">
    <source>
        <dbReference type="EMBL" id="QBX55064.1"/>
    </source>
</evidence>
<dbReference type="OrthoDB" id="4140166at2"/>
<protein>
    <submittedName>
        <fullName evidence="1">Uncharacterized protein</fullName>
    </submittedName>
</protein>
<dbReference type="RefSeq" id="WP_135267032.1">
    <property type="nucleotide sequence ID" value="NZ_CP038436.1"/>
</dbReference>
<evidence type="ECO:0000313" key="2">
    <source>
        <dbReference type="Proteomes" id="UP000294853"/>
    </source>
</evidence>